<name>A0A5B0QG95_PUCGR</name>
<protein>
    <submittedName>
        <fullName evidence="1">Uncharacterized protein</fullName>
    </submittedName>
</protein>
<evidence type="ECO:0000313" key="3">
    <source>
        <dbReference type="Proteomes" id="UP000325313"/>
    </source>
</evidence>
<dbReference type="EMBL" id="VDEP01000208">
    <property type="protein sequence ID" value="KAA1123438.1"/>
    <property type="molecule type" value="Genomic_DNA"/>
</dbReference>
<dbReference type="AlphaFoldDB" id="A0A5B0QG95"/>
<organism evidence="1 3">
    <name type="scientific">Puccinia graminis f. sp. tritici</name>
    <dbReference type="NCBI Taxonomy" id="56615"/>
    <lineage>
        <taxon>Eukaryota</taxon>
        <taxon>Fungi</taxon>
        <taxon>Dikarya</taxon>
        <taxon>Basidiomycota</taxon>
        <taxon>Pucciniomycotina</taxon>
        <taxon>Pucciniomycetes</taxon>
        <taxon>Pucciniales</taxon>
        <taxon>Pucciniaceae</taxon>
        <taxon>Puccinia</taxon>
    </lineage>
</organism>
<accession>A0A5B0QG95</accession>
<reference evidence="1 3" key="1">
    <citation type="submission" date="2019-05" db="EMBL/GenBank/DDBJ databases">
        <title>Emergence of the Ug99 lineage of the wheat stem rust pathogen through somatic hybridization.</title>
        <authorList>
            <person name="Li F."/>
            <person name="Upadhyaya N.M."/>
            <person name="Sperschneider J."/>
            <person name="Matny O."/>
            <person name="Nguyen-Phuc H."/>
            <person name="Mago R."/>
            <person name="Raley C."/>
            <person name="Miller M.E."/>
            <person name="Silverstein K.A.T."/>
            <person name="Henningsen E."/>
            <person name="Hirsch C.D."/>
            <person name="Visser B."/>
            <person name="Pretorius Z.A."/>
            <person name="Steffenson B.J."/>
            <person name="Schwessinger B."/>
            <person name="Dodds P.N."/>
            <person name="Figueroa M."/>
        </authorList>
    </citation>
    <scope>NUCLEOTIDE SEQUENCE [LARGE SCALE GENOMIC DNA]</scope>
    <source>
        <strain evidence="1 3">Ug99</strain>
    </source>
</reference>
<gene>
    <name evidence="1" type="ORF">PGTUg99_008458</name>
    <name evidence="2" type="ORF">PGTUg99_008900</name>
</gene>
<evidence type="ECO:0000313" key="1">
    <source>
        <dbReference type="EMBL" id="KAA1112237.1"/>
    </source>
</evidence>
<evidence type="ECO:0000313" key="2">
    <source>
        <dbReference type="EMBL" id="KAA1123438.1"/>
    </source>
</evidence>
<proteinExistence type="predicted"/>
<comment type="caution">
    <text evidence="1">The sequence shown here is derived from an EMBL/GenBank/DDBJ whole genome shotgun (WGS) entry which is preliminary data.</text>
</comment>
<dbReference type="EMBL" id="VDEP01000280">
    <property type="protein sequence ID" value="KAA1112237.1"/>
    <property type="molecule type" value="Genomic_DNA"/>
</dbReference>
<dbReference type="Proteomes" id="UP000325313">
    <property type="component" value="Unassembled WGS sequence"/>
</dbReference>
<sequence length="77" mass="8634">MKQPEELARCFCCALSKRKTSHSEGDRCATTSCTSASEVVLYSTKVITEYLDSFFAESVHGAVPAIKYIHVRHTKYD</sequence>